<comment type="caution">
    <text evidence="1">The sequence shown here is derived from an EMBL/GenBank/DDBJ whole genome shotgun (WGS) entry which is preliminary data.</text>
</comment>
<organism evidence="1">
    <name type="scientific">marine sediment metagenome</name>
    <dbReference type="NCBI Taxonomy" id="412755"/>
    <lineage>
        <taxon>unclassified sequences</taxon>
        <taxon>metagenomes</taxon>
        <taxon>ecological metagenomes</taxon>
    </lineage>
</organism>
<gene>
    <name evidence="1" type="ORF">LCGC14_1594280</name>
</gene>
<name>A0A0F9IZG5_9ZZZZ</name>
<reference evidence="1" key="1">
    <citation type="journal article" date="2015" name="Nature">
        <title>Complex archaea that bridge the gap between prokaryotes and eukaryotes.</title>
        <authorList>
            <person name="Spang A."/>
            <person name="Saw J.H."/>
            <person name="Jorgensen S.L."/>
            <person name="Zaremba-Niedzwiedzka K."/>
            <person name="Martijn J."/>
            <person name="Lind A.E."/>
            <person name="van Eijk R."/>
            <person name="Schleper C."/>
            <person name="Guy L."/>
            <person name="Ettema T.J."/>
        </authorList>
    </citation>
    <scope>NUCLEOTIDE SEQUENCE</scope>
</reference>
<dbReference type="AlphaFoldDB" id="A0A0F9IZG5"/>
<dbReference type="EMBL" id="LAZR01012705">
    <property type="protein sequence ID" value="KKM25504.1"/>
    <property type="molecule type" value="Genomic_DNA"/>
</dbReference>
<sequence length="255" mass="27438">MIILPRRRRLFTGIQSWADWDEKKESGLASDDTFVCLMENLSAGGNEVGQGGGLTGADLVLTQSGNIAGLSGGRRQMDGADDFFAMTTAALDTLISNPSERWTIVVKGTDIQTDAVNNNFLASFRNAGNTENIALRVDSANKLGHLYDQDGAGQDFLLTTDAMGTTTEYYTMIWADGTEKVRLGYATLKPTKWSDFAANDRKEVANAAFTGDFSGETWDGTNHIGTGPNGAGIGCMVFKLDYVILSKLSFIDNSA</sequence>
<accession>A0A0F9IZG5</accession>
<evidence type="ECO:0000313" key="1">
    <source>
        <dbReference type="EMBL" id="KKM25504.1"/>
    </source>
</evidence>
<protein>
    <submittedName>
        <fullName evidence="1">Uncharacterized protein</fullName>
    </submittedName>
</protein>
<proteinExistence type="predicted"/>